<name>A0A6B2L698_9EUKA</name>
<dbReference type="GO" id="GO:0009225">
    <property type="term" value="P:nucleotide-sugar metabolic process"/>
    <property type="evidence" value="ECO:0007669"/>
    <property type="project" value="TreeGrafter"/>
</dbReference>
<dbReference type="GO" id="GO:0005634">
    <property type="term" value="C:nucleus"/>
    <property type="evidence" value="ECO:0007669"/>
    <property type="project" value="TreeGrafter"/>
</dbReference>
<dbReference type="EMBL" id="GIBP01003563">
    <property type="protein sequence ID" value="NDV32532.1"/>
    <property type="molecule type" value="Transcribed_RNA"/>
</dbReference>
<feature type="binding site" evidence="2">
    <location>
        <position position="66"/>
    </location>
    <ligand>
        <name>substrate</name>
    </ligand>
</feature>
<feature type="active site" evidence="1">
    <location>
        <position position="82"/>
    </location>
</feature>
<feature type="domain" description="PARG catalytic Macro" evidence="3">
    <location>
        <begin position="33"/>
        <end position="234"/>
    </location>
</feature>
<dbReference type="Pfam" id="PF05028">
    <property type="entry name" value="PARG_cat_C"/>
    <property type="match status" value="1"/>
</dbReference>
<dbReference type="GO" id="GO:0006282">
    <property type="term" value="P:regulation of DNA repair"/>
    <property type="evidence" value="ECO:0007669"/>
    <property type="project" value="InterPro"/>
</dbReference>
<evidence type="ECO:0000256" key="1">
    <source>
        <dbReference type="PIRSR" id="PIRSR607724-1"/>
    </source>
</evidence>
<proteinExistence type="predicted"/>
<dbReference type="PANTHER" id="PTHR12837">
    <property type="entry name" value="POLY ADP-RIBOSE GLYCOHYDROLASE"/>
    <property type="match status" value="1"/>
</dbReference>
<feature type="active site" evidence="1">
    <location>
        <position position="81"/>
    </location>
</feature>
<evidence type="ECO:0000259" key="3">
    <source>
        <dbReference type="Pfam" id="PF05028"/>
    </source>
</evidence>
<reference evidence="4" key="1">
    <citation type="journal article" date="2020" name="J. Eukaryot. Microbiol.">
        <title>De novo Sequencing, Assembly and Annotation of the Transcriptome for the Free-Living Testate Amoeba Arcella intermedia.</title>
        <authorList>
            <person name="Ribeiro G.M."/>
            <person name="Porfirio-Sousa A.L."/>
            <person name="Maurer-Alcala X.X."/>
            <person name="Katz L.A."/>
            <person name="Lahr D.J.G."/>
        </authorList>
    </citation>
    <scope>NUCLEOTIDE SEQUENCE</scope>
</reference>
<dbReference type="InterPro" id="IPR046372">
    <property type="entry name" value="PARG_cat_C"/>
</dbReference>
<dbReference type="PANTHER" id="PTHR12837:SF0">
    <property type="entry name" value="POLY(ADP-RIBOSE) GLYCOHYDROLASE"/>
    <property type="match status" value="1"/>
</dbReference>
<protein>
    <recommendedName>
        <fullName evidence="3">PARG catalytic Macro domain-containing protein</fullName>
    </recommendedName>
</protein>
<accession>A0A6B2L698</accession>
<feature type="active site" evidence="1">
    <location>
        <position position="63"/>
    </location>
</feature>
<feature type="binding site" evidence="2">
    <location>
        <position position="80"/>
    </location>
    <ligand>
        <name>substrate</name>
    </ligand>
</feature>
<dbReference type="InterPro" id="IPR007724">
    <property type="entry name" value="Poly_GlycHdrlase"/>
</dbReference>
<organism evidence="4">
    <name type="scientific">Arcella intermedia</name>
    <dbReference type="NCBI Taxonomy" id="1963864"/>
    <lineage>
        <taxon>Eukaryota</taxon>
        <taxon>Amoebozoa</taxon>
        <taxon>Tubulinea</taxon>
        <taxon>Elardia</taxon>
        <taxon>Arcellinida</taxon>
        <taxon>Sphaerothecina</taxon>
        <taxon>Arcellidae</taxon>
        <taxon>Arcella</taxon>
    </lineage>
</organism>
<dbReference type="GO" id="GO:0004649">
    <property type="term" value="F:poly(ADP-ribose) glycohydrolase activity"/>
    <property type="evidence" value="ECO:0007669"/>
    <property type="project" value="InterPro"/>
</dbReference>
<evidence type="ECO:0000256" key="2">
    <source>
        <dbReference type="PIRSR" id="PIRSR607724-2"/>
    </source>
</evidence>
<sequence length="315" mass="35868">MNCLVCYFKSIEHKMPEGHLSITRKVLRKEQYPDYSKSDKPITDIQVTSSLIETFYEHRLHADFANKSIGGGVLHGGNVQEEILFVIKPECLVSMLFCEVMDIDEAIIITGAEQFSKYSGYGGTMRFEGEFQNTTETFRDEEGRTFIKNSIVAFDALMAYGTNQFDVKMMQRDINKAYIALKGEKKTPNEYFVTGNWGCGVFGGDKELKAVQQMIASSEEGINLVYSAFTQEKFKIRLEAFVKFLQSHKVTVGQLYNNLLTYPTFTTLSVFEHIIKEIDPTSSLQPTPHPSESSLFGWTLQDIPFLNTLMDFFKD</sequence>
<dbReference type="GO" id="GO:0005975">
    <property type="term" value="P:carbohydrate metabolic process"/>
    <property type="evidence" value="ECO:0007669"/>
    <property type="project" value="InterPro"/>
</dbReference>
<dbReference type="GO" id="GO:0005737">
    <property type="term" value="C:cytoplasm"/>
    <property type="evidence" value="ECO:0007669"/>
    <property type="project" value="TreeGrafter"/>
</dbReference>
<evidence type="ECO:0000313" key="4">
    <source>
        <dbReference type="EMBL" id="NDV32532.1"/>
    </source>
</evidence>
<dbReference type="GO" id="GO:1990966">
    <property type="term" value="P:ATP generation from poly-ADP-D-ribose"/>
    <property type="evidence" value="ECO:0007669"/>
    <property type="project" value="TreeGrafter"/>
</dbReference>
<feature type="binding site" evidence="2">
    <location>
        <position position="121"/>
    </location>
    <ligand>
        <name>substrate</name>
    </ligand>
</feature>
<dbReference type="AlphaFoldDB" id="A0A6B2L698"/>